<evidence type="ECO:0000256" key="13">
    <source>
        <dbReference type="ARBA" id="ARBA00045827"/>
    </source>
</evidence>
<evidence type="ECO:0000256" key="9">
    <source>
        <dbReference type="ARBA" id="ARBA00036810"/>
    </source>
</evidence>
<keyword evidence="17" id="KW-1185">Reference proteome</keyword>
<feature type="transmembrane region" description="Helical" evidence="16">
    <location>
        <begin position="12"/>
        <end position="35"/>
    </location>
</feature>
<organism evidence="17 18">
    <name type="scientific">Galendromus occidentalis</name>
    <name type="common">western predatory mite</name>
    <dbReference type="NCBI Taxonomy" id="34638"/>
    <lineage>
        <taxon>Eukaryota</taxon>
        <taxon>Metazoa</taxon>
        <taxon>Ecdysozoa</taxon>
        <taxon>Arthropoda</taxon>
        <taxon>Chelicerata</taxon>
        <taxon>Arachnida</taxon>
        <taxon>Acari</taxon>
        <taxon>Parasitiformes</taxon>
        <taxon>Mesostigmata</taxon>
        <taxon>Gamasina</taxon>
        <taxon>Phytoseioidea</taxon>
        <taxon>Phytoseiidae</taxon>
        <taxon>Typhlodrominae</taxon>
        <taxon>Galendromus</taxon>
    </lineage>
</organism>
<dbReference type="PANTHER" id="PTHR21347">
    <property type="entry name" value="CLEFT LIP AND PALATE ASSOCIATED TRANSMEMBRANE PROTEIN-RELATED"/>
    <property type="match status" value="1"/>
</dbReference>
<evidence type="ECO:0000256" key="15">
    <source>
        <dbReference type="SAM" id="MobiDB-lite"/>
    </source>
</evidence>
<comment type="similarity">
    <text evidence="2">Belongs to the CLPTM1 family.</text>
</comment>
<comment type="subcellular location">
    <subcellularLocation>
        <location evidence="1">Membrane</location>
        <topology evidence="1">Multi-pass membrane protein</topology>
    </subcellularLocation>
</comment>
<keyword evidence="3 16" id="KW-0812">Transmembrane</keyword>
<evidence type="ECO:0000256" key="14">
    <source>
        <dbReference type="ARBA" id="ARBA00093208"/>
    </source>
</evidence>
<gene>
    <name evidence="18" type="primary">LOC100898939</name>
</gene>
<evidence type="ECO:0000256" key="4">
    <source>
        <dbReference type="ARBA" id="ARBA00022989"/>
    </source>
</evidence>
<evidence type="ECO:0000313" key="17">
    <source>
        <dbReference type="Proteomes" id="UP000694867"/>
    </source>
</evidence>
<sequence>MPLAMNFPSFSWGSIITLIFLGYIGNSMITMYKIYNPPECEAQNDCLHPAWRTKKDFKHQLVLIVSTELATNRVTLGDHHVILNQEDFDIGSESTLRSRKFKIPMSVRNNGTLYLHAFLDTRLPSVQAKDPFTLNRSPSTSKHSVVLTHHTVPKPEAISLMKDKEKKSRDEINYEKPYVHLPSQFTISLMSTPHSIRLGHLFPLLVEIIQLTPQKKYMPLIYVNKAAVMTKDLVLIKPSTDTFEAAITFNQVTIGKLKFLSIVEDALKNMAQFGISEEDTDGVKSIFFDTSLFLLLTTILVSSLHLIFDVMAFKNEVSFWKNIRNFEGISVRTIGWRSLSQIVILLYLYDNDTSRLVLFSTAVSTLIEIWKLSKALKVSVKWRQKLPFGTVTAAEKQTDEIDVQGMRYLSYLLWPLCIGGAVYSLYYQPHRSWYSWSVASLANGVYGFGFLLMLPQLFLNYRLKSVAHLPWKVFMYKACNTFTDDLFAFIIHMPTAHRVACFRDDAVFLVFLYQRWLYPVDKSRRNEFGESFADKKSPSKSQLVVDEKKKKKIA</sequence>
<comment type="catalytic activity">
    <reaction evidence="14">
        <text>a 6-(alpha-D-glucosaminyl)-1-(1,2-diacyl-sn-glycero-3-phospho)-1D-myo-inositol(in) = a 6-(alpha-D-glucosaminyl)-1-(1,2-diacyl-sn-glycero-3-phospho)-1D-myo-inositol(out)</text>
        <dbReference type="Rhea" id="RHEA:71491"/>
        <dbReference type="ChEBI" id="CHEBI:57997"/>
    </reaction>
</comment>
<comment type="catalytic activity">
    <reaction evidence="8">
        <text>a 1,2-diacyl-sn-glycero-3-phospho-(1D-myo-inositol)(in) = a 1,2-diacyl-sn-glycero-3-phospho-(1D-myo-inositol)(out)</text>
        <dbReference type="Rhea" id="RHEA:38691"/>
        <dbReference type="ChEBI" id="CHEBI:57880"/>
    </reaction>
</comment>
<evidence type="ECO:0000256" key="2">
    <source>
        <dbReference type="ARBA" id="ARBA00009310"/>
    </source>
</evidence>
<reference evidence="18" key="1">
    <citation type="submission" date="2025-08" db="UniProtKB">
        <authorList>
            <consortium name="RefSeq"/>
        </authorList>
    </citation>
    <scope>IDENTIFICATION</scope>
</reference>
<comment type="catalytic activity">
    <reaction evidence="9">
        <text>6-(alpha-D-glucosaminyl)-(1-octadecanoyl,2-(9Z)-octadecenoyl-sn-glycero-3-phospho)-1D-myo-inositol(in) = 6-(alpha-D-glucosaminyl)-(1-octadecanoyl,2-(9Z)-octadecenoyl-sn-glycero-3-phospho)-1D-myo-inositol(out)</text>
        <dbReference type="Rhea" id="RHEA:71495"/>
        <dbReference type="ChEBI" id="CHEBI:190691"/>
    </reaction>
</comment>
<dbReference type="KEGG" id="goe:100898939"/>
<dbReference type="GO" id="GO:0016020">
    <property type="term" value="C:membrane"/>
    <property type="evidence" value="ECO:0007669"/>
    <property type="project" value="UniProtKB-SubCell"/>
</dbReference>
<evidence type="ECO:0000313" key="18">
    <source>
        <dbReference type="RefSeq" id="XP_028968040.1"/>
    </source>
</evidence>
<evidence type="ECO:0000256" key="7">
    <source>
        <dbReference type="ARBA" id="ARBA00024631"/>
    </source>
</evidence>
<dbReference type="PANTHER" id="PTHR21347:SF0">
    <property type="entry name" value="LIPID SCRAMBLASE CLPTM1L"/>
    <property type="match status" value="1"/>
</dbReference>
<evidence type="ECO:0000256" key="1">
    <source>
        <dbReference type="ARBA" id="ARBA00004141"/>
    </source>
</evidence>
<protein>
    <recommendedName>
        <fullName evidence="10">Lipid scramblase CLPTM1L</fullName>
    </recommendedName>
    <alternativeName>
        <fullName evidence="12">Cisplatin resistance-related protein 9</fullName>
    </alternativeName>
    <alternativeName>
        <fullName evidence="11">Cleft lip and palate transmembrane protein 1-like protein</fullName>
    </alternativeName>
</protein>
<evidence type="ECO:0000256" key="16">
    <source>
        <dbReference type="SAM" id="Phobius"/>
    </source>
</evidence>
<evidence type="ECO:0000256" key="5">
    <source>
        <dbReference type="ARBA" id="ARBA00023136"/>
    </source>
</evidence>
<evidence type="ECO:0000256" key="6">
    <source>
        <dbReference type="ARBA" id="ARBA00024615"/>
    </source>
</evidence>
<accession>A0AAJ7WIC2</accession>
<evidence type="ECO:0000256" key="12">
    <source>
        <dbReference type="ARBA" id="ARBA00043155"/>
    </source>
</evidence>
<proteinExistence type="inferred from homology"/>
<keyword evidence="4 16" id="KW-1133">Transmembrane helix</keyword>
<dbReference type="GeneID" id="100898939"/>
<evidence type="ECO:0000256" key="8">
    <source>
        <dbReference type="ARBA" id="ARBA00035895"/>
    </source>
</evidence>
<comment type="catalytic activity">
    <reaction evidence="7">
        <text>a 1,2-diacyl-sn-glycero-3-phosphocholine(in) = a 1,2-diacyl-sn-glycero-3-phosphocholine(out)</text>
        <dbReference type="Rhea" id="RHEA:38571"/>
        <dbReference type="ChEBI" id="CHEBI:57643"/>
    </reaction>
</comment>
<dbReference type="Pfam" id="PF05602">
    <property type="entry name" value="CLPTM1"/>
    <property type="match status" value="1"/>
</dbReference>
<feature type="region of interest" description="Disordered" evidence="15">
    <location>
        <begin position="530"/>
        <end position="554"/>
    </location>
</feature>
<name>A0AAJ7WIC2_9ACAR</name>
<dbReference type="RefSeq" id="XP_028968040.1">
    <property type="nucleotide sequence ID" value="XM_029112207.1"/>
</dbReference>
<evidence type="ECO:0000256" key="11">
    <source>
        <dbReference type="ARBA" id="ARBA00042320"/>
    </source>
</evidence>
<dbReference type="Proteomes" id="UP000694867">
    <property type="component" value="Unplaced"/>
</dbReference>
<feature type="transmembrane region" description="Helical" evidence="16">
    <location>
        <begin position="286"/>
        <end position="308"/>
    </location>
</feature>
<dbReference type="AlphaFoldDB" id="A0AAJ7WIC2"/>
<evidence type="ECO:0000256" key="10">
    <source>
        <dbReference type="ARBA" id="ARBA00040905"/>
    </source>
</evidence>
<feature type="transmembrane region" description="Helical" evidence="16">
    <location>
        <begin position="408"/>
        <end position="427"/>
    </location>
</feature>
<comment type="catalytic activity">
    <reaction evidence="6">
        <text>a 1,2-diacyl-sn-glycero-3-phosphoethanolamine(in) = a 1,2-diacyl-sn-glycero-3-phosphoethanolamine(out)</text>
        <dbReference type="Rhea" id="RHEA:38895"/>
        <dbReference type="ChEBI" id="CHEBI:64612"/>
    </reaction>
</comment>
<keyword evidence="5 16" id="KW-0472">Membrane</keyword>
<dbReference type="GO" id="GO:0012505">
    <property type="term" value="C:endomembrane system"/>
    <property type="evidence" value="ECO:0007669"/>
    <property type="project" value="TreeGrafter"/>
</dbReference>
<comment type="function">
    <text evidence="13">Scramblase that mediates the translocation of glucosaminylphosphatidylinositol (alpha-D-GlcN-(1-6)-(1,2-diacyl-sn-glycero-3-phospho)-1D-myo-inositol, GlcN-PI) across the endoplasmic reticulum (ER) membrane, from the cytosolic leaflet to the luminal leaflet of the ER membrane, where it participates in the biosynthesis of glycosylphosphatidylinositol (GPI). GPI is a lipid glycoconjugate involved in post-translational modification of proteins. Can also translocate 1,2-diacyl-sn-glycero-3-phospho-(1D-myo-inositol) (phosphatidylinositol or PI), as well as several other phospholipids (1,2-diacyl-sn-glycero-3-phosphocholine, 1,2-diacyl-sn-glycero-3-phosphoethanolamine), and N-acetylglucosaminylphosphatidylinositol (GlcNAc-PI) in vitro.</text>
</comment>
<dbReference type="InterPro" id="IPR008429">
    <property type="entry name" value="CLPTM1"/>
</dbReference>
<evidence type="ECO:0000256" key="3">
    <source>
        <dbReference type="ARBA" id="ARBA00022692"/>
    </source>
</evidence>
<feature type="transmembrane region" description="Helical" evidence="16">
    <location>
        <begin position="433"/>
        <end position="454"/>
    </location>
</feature>